<evidence type="ECO:0000313" key="4">
    <source>
        <dbReference type="Proteomes" id="UP000534001"/>
    </source>
</evidence>
<dbReference type="Proteomes" id="UP000534001">
    <property type="component" value="Unassembled WGS sequence"/>
</dbReference>
<gene>
    <name evidence="3" type="ORF">HNR41_001169</name>
    <name evidence="2" type="ORF">JEOCOQ751_02214</name>
</gene>
<reference evidence="3 5" key="2">
    <citation type="submission" date="2020-08" db="EMBL/GenBank/DDBJ databases">
        <title>Genomic Encyclopedia of Type Strains, Phase IV (KMG-IV): sequencing the most valuable type-strain genomes for metagenomic binning, comparative biology and taxonomic classification.</title>
        <authorList>
            <person name="Goeker M."/>
        </authorList>
    </citation>
    <scope>NUCLEOTIDE SEQUENCE [LARGE SCALE GENOMIC DNA]</scope>
    <source>
        <strain evidence="3 5">DSM 22419</strain>
    </source>
</reference>
<sequence>MKKEKIMRFIYMYIIVFAILIGVQYAFLDEVSILNSLFMPAVVAFLSLAVRSNVKKEEEEVRRNEFMGKKKKY</sequence>
<organism evidence="2 4">
    <name type="scientific">Jeotgalicoccus coquinae</name>
    <dbReference type="NCBI Taxonomy" id="709509"/>
    <lineage>
        <taxon>Bacteria</taxon>
        <taxon>Bacillati</taxon>
        <taxon>Bacillota</taxon>
        <taxon>Bacilli</taxon>
        <taxon>Bacillales</taxon>
        <taxon>Staphylococcaceae</taxon>
        <taxon>Jeotgalicoccus</taxon>
    </lineage>
</organism>
<name>A0A6V7RU07_9STAP</name>
<proteinExistence type="predicted"/>
<keyword evidence="1" id="KW-0812">Transmembrane</keyword>
<evidence type="ECO:0000313" key="5">
    <source>
        <dbReference type="Proteomes" id="UP000545588"/>
    </source>
</evidence>
<evidence type="ECO:0000313" key="3">
    <source>
        <dbReference type="EMBL" id="MBB6423243.1"/>
    </source>
</evidence>
<reference evidence="2 4" key="1">
    <citation type="submission" date="2020-07" db="EMBL/GenBank/DDBJ databases">
        <authorList>
            <person name="Criscuolo A."/>
        </authorList>
    </citation>
    <scope>NUCLEOTIDE SEQUENCE [LARGE SCALE GENOMIC DNA]</scope>
    <source>
        <strain evidence="2">CIP111751</strain>
    </source>
</reference>
<keyword evidence="5" id="KW-1185">Reference proteome</keyword>
<dbReference type="EMBL" id="JACHFF010000001">
    <property type="protein sequence ID" value="MBB6423243.1"/>
    <property type="molecule type" value="Genomic_DNA"/>
</dbReference>
<keyword evidence="1" id="KW-1133">Transmembrane helix</keyword>
<dbReference type="RefSeq" id="WP_184282615.1">
    <property type="nucleotide sequence ID" value="NZ_BMCO01000001.1"/>
</dbReference>
<dbReference type="AlphaFoldDB" id="A0A6V7RU07"/>
<feature type="transmembrane region" description="Helical" evidence="1">
    <location>
        <begin position="9"/>
        <end position="27"/>
    </location>
</feature>
<accession>A0A6V7RU07</accession>
<comment type="caution">
    <text evidence="2">The sequence shown here is derived from an EMBL/GenBank/DDBJ whole genome shotgun (WGS) entry which is preliminary data.</text>
</comment>
<dbReference type="EMBL" id="CAJEWA010000008">
    <property type="protein sequence ID" value="CAD2081899.1"/>
    <property type="molecule type" value="Genomic_DNA"/>
</dbReference>
<evidence type="ECO:0000256" key="1">
    <source>
        <dbReference type="SAM" id="Phobius"/>
    </source>
</evidence>
<dbReference type="Proteomes" id="UP000545588">
    <property type="component" value="Unassembled WGS sequence"/>
</dbReference>
<keyword evidence="1" id="KW-0472">Membrane</keyword>
<feature type="transmembrane region" description="Helical" evidence="1">
    <location>
        <begin position="33"/>
        <end position="54"/>
    </location>
</feature>
<protein>
    <submittedName>
        <fullName evidence="2">Uncharacterized protein</fullName>
    </submittedName>
</protein>
<evidence type="ECO:0000313" key="2">
    <source>
        <dbReference type="EMBL" id="CAD2081899.1"/>
    </source>
</evidence>